<evidence type="ECO:0000313" key="2">
    <source>
        <dbReference type="Proteomes" id="UP000309215"/>
    </source>
</evidence>
<gene>
    <name evidence="1" type="ORF">E8A74_43955</name>
</gene>
<accession>A0A4U1ITE4</accession>
<proteinExistence type="predicted"/>
<dbReference type="RefSeq" id="WP_136935147.1">
    <property type="nucleotide sequence ID" value="NZ_SSMQ01000080.1"/>
</dbReference>
<sequence length="358" mass="40428">MSETLRSVFPPVYWSFLPSFFTKPAPREDKATCDRCAMASPAEGGHALPGAIHFRPDVKCCSFHPRLPNYLVGAILSDDSPDMDEGRRRIRAKIAARSGVTPQWISPPEKTQLLLKATRRTSFGRSLVLRCPYYEVESGLCTVWRHRDSICSTFFCRYSAGADGANFWTAMRSYLSHVERRLAEHALQRVAPQLREPEATPGELTLEDLEDRPPAHYSVCWSEWEGREEELYLRCHEHVAAIDRHEFEAIANNGDGRALLDEAVRAYRQATAPTLPDRLVMNAAMVCIPGDGGMYVRSHSRYETLFLPLELQEVLCDFRGDQTVAENQARLAHDKGVRLPDDLLLTLYQARILVAPSP</sequence>
<dbReference type="Proteomes" id="UP000309215">
    <property type="component" value="Unassembled WGS sequence"/>
</dbReference>
<evidence type="ECO:0000313" key="1">
    <source>
        <dbReference type="EMBL" id="TKC97272.1"/>
    </source>
</evidence>
<organism evidence="1 2">
    <name type="scientific">Polyangium fumosum</name>
    <dbReference type="NCBI Taxonomy" id="889272"/>
    <lineage>
        <taxon>Bacteria</taxon>
        <taxon>Pseudomonadati</taxon>
        <taxon>Myxococcota</taxon>
        <taxon>Polyangia</taxon>
        <taxon>Polyangiales</taxon>
        <taxon>Polyangiaceae</taxon>
        <taxon>Polyangium</taxon>
    </lineage>
</organism>
<reference evidence="1 2" key="1">
    <citation type="submission" date="2019-04" db="EMBL/GenBank/DDBJ databases">
        <authorList>
            <person name="Li Y."/>
            <person name="Wang J."/>
        </authorList>
    </citation>
    <scope>NUCLEOTIDE SEQUENCE [LARGE SCALE GENOMIC DNA]</scope>
    <source>
        <strain evidence="1 2">DSM 14668</strain>
    </source>
</reference>
<dbReference type="EMBL" id="SSMQ01000080">
    <property type="protein sequence ID" value="TKC97272.1"/>
    <property type="molecule type" value="Genomic_DNA"/>
</dbReference>
<comment type="caution">
    <text evidence="1">The sequence shown here is derived from an EMBL/GenBank/DDBJ whole genome shotgun (WGS) entry which is preliminary data.</text>
</comment>
<name>A0A4U1ITE4_9BACT</name>
<keyword evidence="2" id="KW-1185">Reference proteome</keyword>
<dbReference type="OrthoDB" id="5379407at2"/>
<protein>
    <submittedName>
        <fullName evidence="1">Uncharacterized protein</fullName>
    </submittedName>
</protein>
<dbReference type="AlphaFoldDB" id="A0A4U1ITE4"/>